<comment type="subcellular location">
    <subcellularLocation>
        <location evidence="9">Cytoplasm</location>
    </subcellularLocation>
</comment>
<name>A0A2S6INA4_9FLAO</name>
<keyword evidence="7 9" id="KW-0234">DNA repair</keyword>
<evidence type="ECO:0000256" key="2">
    <source>
        <dbReference type="ARBA" id="ARBA00008711"/>
    </source>
</evidence>
<dbReference type="Pfam" id="PF02870">
    <property type="entry name" value="Methyltransf_1N"/>
    <property type="match status" value="1"/>
</dbReference>
<accession>A0A2S6INA4</accession>
<dbReference type="PANTHER" id="PTHR10815">
    <property type="entry name" value="METHYLATED-DNA--PROTEIN-CYSTEINE METHYLTRANSFERASE"/>
    <property type="match status" value="1"/>
</dbReference>
<evidence type="ECO:0000313" key="12">
    <source>
        <dbReference type="EMBL" id="PPK95661.1"/>
    </source>
</evidence>
<dbReference type="GO" id="GO:0005737">
    <property type="term" value="C:cytoplasm"/>
    <property type="evidence" value="ECO:0007669"/>
    <property type="project" value="UniProtKB-SubCell"/>
</dbReference>
<evidence type="ECO:0000256" key="6">
    <source>
        <dbReference type="ARBA" id="ARBA00022763"/>
    </source>
</evidence>
<comment type="caution">
    <text evidence="12">The sequence shown here is derived from an EMBL/GenBank/DDBJ whole genome shotgun (WGS) entry which is preliminary data.</text>
</comment>
<dbReference type="Gene3D" id="1.10.10.10">
    <property type="entry name" value="Winged helix-like DNA-binding domain superfamily/Winged helix DNA-binding domain"/>
    <property type="match status" value="1"/>
</dbReference>
<gene>
    <name evidence="12" type="ORF">LY01_01253</name>
</gene>
<dbReference type="RefSeq" id="WP_104514961.1">
    <property type="nucleotide sequence ID" value="NZ_MQVW01000002.1"/>
</dbReference>
<keyword evidence="5 9" id="KW-0808">Transferase</keyword>
<evidence type="ECO:0000256" key="8">
    <source>
        <dbReference type="ARBA" id="ARBA00049348"/>
    </source>
</evidence>
<dbReference type="HAMAP" id="MF_00772">
    <property type="entry name" value="OGT"/>
    <property type="match status" value="1"/>
</dbReference>
<feature type="domain" description="Methylguanine DNA methyltransferase ribonuclease-like" evidence="11">
    <location>
        <begin position="5"/>
        <end position="82"/>
    </location>
</feature>
<dbReference type="InterPro" id="IPR008332">
    <property type="entry name" value="MethylG_MeTrfase_N"/>
</dbReference>
<dbReference type="EMBL" id="PTJE01000002">
    <property type="protein sequence ID" value="PPK95661.1"/>
    <property type="molecule type" value="Genomic_DNA"/>
</dbReference>
<sequence length="177" mass="19849">MNNIITTYYKSPVGELILGVYKDQLCLADWRYRKQRHQIDTRVQSILNSNYKEGQHSLLEFTIKQLDLYFKGDLQIFDIPLLLLGTDFQKTVWKSLQTIPYGKTCSYVTLSRKLNNEKAIRAVAGANGANAISIIIPCHRIIGADGSLTGYAGGLPAKKKLLHMEGVDLSNGQQSLF</sequence>
<dbReference type="EC" id="2.1.1.63" evidence="9"/>
<evidence type="ECO:0000256" key="7">
    <source>
        <dbReference type="ARBA" id="ARBA00023204"/>
    </source>
</evidence>
<comment type="catalytic activity">
    <reaction evidence="8 9">
        <text>a 6-O-methyl-2'-deoxyguanosine in DNA + L-cysteinyl-[protein] = S-methyl-L-cysteinyl-[protein] + a 2'-deoxyguanosine in DNA</text>
        <dbReference type="Rhea" id="RHEA:24000"/>
        <dbReference type="Rhea" id="RHEA-COMP:10131"/>
        <dbReference type="Rhea" id="RHEA-COMP:10132"/>
        <dbReference type="Rhea" id="RHEA-COMP:11367"/>
        <dbReference type="Rhea" id="RHEA-COMP:11368"/>
        <dbReference type="ChEBI" id="CHEBI:29950"/>
        <dbReference type="ChEBI" id="CHEBI:82612"/>
        <dbReference type="ChEBI" id="CHEBI:85445"/>
        <dbReference type="ChEBI" id="CHEBI:85448"/>
        <dbReference type="EC" id="2.1.1.63"/>
    </reaction>
</comment>
<dbReference type="InterPro" id="IPR036388">
    <property type="entry name" value="WH-like_DNA-bd_sf"/>
</dbReference>
<dbReference type="PROSITE" id="PS00374">
    <property type="entry name" value="MGMT"/>
    <property type="match status" value="1"/>
</dbReference>
<dbReference type="OrthoDB" id="9802228at2"/>
<keyword evidence="4 9" id="KW-0489">Methyltransferase</keyword>
<dbReference type="Pfam" id="PF01035">
    <property type="entry name" value="DNA_binding_1"/>
    <property type="match status" value="1"/>
</dbReference>
<dbReference type="InterPro" id="IPR036217">
    <property type="entry name" value="MethylDNA_cys_MeTrfase_DNAb"/>
</dbReference>
<dbReference type="GO" id="GO:0003908">
    <property type="term" value="F:methylated-DNA-[protein]-cysteine S-methyltransferase activity"/>
    <property type="evidence" value="ECO:0007669"/>
    <property type="project" value="UniProtKB-UniRule"/>
</dbReference>
<dbReference type="InterPro" id="IPR036631">
    <property type="entry name" value="MGMT_N_sf"/>
</dbReference>
<dbReference type="AlphaFoldDB" id="A0A2S6INA4"/>
<evidence type="ECO:0000256" key="3">
    <source>
        <dbReference type="ARBA" id="ARBA00022490"/>
    </source>
</evidence>
<evidence type="ECO:0000259" key="10">
    <source>
        <dbReference type="Pfam" id="PF01035"/>
    </source>
</evidence>
<organism evidence="12 13">
    <name type="scientific">Nonlabens xylanidelens</name>
    <dbReference type="NCBI Taxonomy" id="191564"/>
    <lineage>
        <taxon>Bacteria</taxon>
        <taxon>Pseudomonadati</taxon>
        <taxon>Bacteroidota</taxon>
        <taxon>Flavobacteriia</taxon>
        <taxon>Flavobacteriales</taxon>
        <taxon>Flavobacteriaceae</taxon>
        <taxon>Nonlabens</taxon>
    </lineage>
</organism>
<evidence type="ECO:0000256" key="1">
    <source>
        <dbReference type="ARBA" id="ARBA00001286"/>
    </source>
</evidence>
<comment type="catalytic activity">
    <reaction evidence="1 9">
        <text>a 4-O-methyl-thymidine in DNA + L-cysteinyl-[protein] = a thymidine in DNA + S-methyl-L-cysteinyl-[protein]</text>
        <dbReference type="Rhea" id="RHEA:53428"/>
        <dbReference type="Rhea" id="RHEA-COMP:10131"/>
        <dbReference type="Rhea" id="RHEA-COMP:10132"/>
        <dbReference type="Rhea" id="RHEA-COMP:13555"/>
        <dbReference type="Rhea" id="RHEA-COMP:13556"/>
        <dbReference type="ChEBI" id="CHEBI:29950"/>
        <dbReference type="ChEBI" id="CHEBI:82612"/>
        <dbReference type="ChEBI" id="CHEBI:137386"/>
        <dbReference type="ChEBI" id="CHEBI:137387"/>
        <dbReference type="EC" id="2.1.1.63"/>
    </reaction>
</comment>
<dbReference type="CDD" id="cd06445">
    <property type="entry name" value="ATase"/>
    <property type="match status" value="1"/>
</dbReference>
<feature type="active site" description="Nucleophile; methyl group acceptor" evidence="9">
    <location>
        <position position="138"/>
    </location>
</feature>
<dbReference type="Proteomes" id="UP000239002">
    <property type="component" value="Unassembled WGS sequence"/>
</dbReference>
<dbReference type="Gene3D" id="3.30.160.70">
    <property type="entry name" value="Methylated DNA-protein cysteine methyltransferase domain"/>
    <property type="match status" value="1"/>
</dbReference>
<dbReference type="InterPro" id="IPR023546">
    <property type="entry name" value="MGMT"/>
</dbReference>
<evidence type="ECO:0000256" key="4">
    <source>
        <dbReference type="ARBA" id="ARBA00022603"/>
    </source>
</evidence>
<comment type="miscellaneous">
    <text evidence="9">This enzyme catalyzes only one turnover and therefore is not strictly catalytic. According to one definition, an enzyme is a biocatalyst that acts repeatedly and over many reaction cycles.</text>
</comment>
<dbReference type="GO" id="GO:0006307">
    <property type="term" value="P:DNA alkylation repair"/>
    <property type="evidence" value="ECO:0007669"/>
    <property type="project" value="UniProtKB-UniRule"/>
</dbReference>
<comment type="similarity">
    <text evidence="2 9">Belongs to the MGMT family.</text>
</comment>
<dbReference type="GO" id="GO:0032259">
    <property type="term" value="P:methylation"/>
    <property type="evidence" value="ECO:0007669"/>
    <property type="project" value="UniProtKB-KW"/>
</dbReference>
<keyword evidence="13" id="KW-1185">Reference proteome</keyword>
<feature type="domain" description="Methylated-DNA-[protein]-cysteine S-methyltransferase DNA binding" evidence="10">
    <location>
        <begin position="87"/>
        <end position="167"/>
    </location>
</feature>
<comment type="function">
    <text evidence="9">Involved in the cellular defense against the biological effects of O6-methylguanine (O6-MeG) and O4-methylthymine (O4-MeT) in DNA. Repairs the methylated nucleobase in DNA by stoichiometrically transferring the methyl group to a cysteine residue in the enzyme. This is a suicide reaction: the enzyme is irreversibly inactivated.</text>
</comment>
<protein>
    <recommendedName>
        <fullName evidence="9">Methylated-DNA--protein-cysteine methyltransferase</fullName>
        <ecNumber evidence="9">2.1.1.63</ecNumber>
    </recommendedName>
    <alternativeName>
        <fullName evidence="9">6-O-methylguanine-DNA methyltransferase</fullName>
        <shortName evidence="9">MGMT</shortName>
    </alternativeName>
    <alternativeName>
        <fullName evidence="9">O-6-methylguanine-DNA-alkyltransferase</fullName>
    </alternativeName>
</protein>
<dbReference type="SUPFAM" id="SSF53155">
    <property type="entry name" value="Methylated DNA-protein cysteine methyltransferase domain"/>
    <property type="match status" value="1"/>
</dbReference>
<evidence type="ECO:0000259" key="11">
    <source>
        <dbReference type="Pfam" id="PF02870"/>
    </source>
</evidence>
<dbReference type="InterPro" id="IPR014048">
    <property type="entry name" value="MethylDNA_cys_MeTrfase_DNA-bd"/>
</dbReference>
<dbReference type="NCBIfam" id="TIGR00589">
    <property type="entry name" value="ogt"/>
    <property type="match status" value="1"/>
</dbReference>
<evidence type="ECO:0000256" key="5">
    <source>
        <dbReference type="ARBA" id="ARBA00022679"/>
    </source>
</evidence>
<proteinExistence type="inferred from homology"/>
<dbReference type="PANTHER" id="PTHR10815:SF5">
    <property type="entry name" value="METHYLATED-DNA--PROTEIN-CYSTEINE METHYLTRANSFERASE"/>
    <property type="match status" value="1"/>
</dbReference>
<dbReference type="FunFam" id="1.10.10.10:FF:000214">
    <property type="entry name" value="Methylated-DNA--protein-cysteine methyltransferase"/>
    <property type="match status" value="1"/>
</dbReference>
<dbReference type="InterPro" id="IPR001497">
    <property type="entry name" value="MethylDNA_cys_MeTrfase_AS"/>
</dbReference>
<reference evidence="12 13" key="1">
    <citation type="submission" date="2018-02" db="EMBL/GenBank/DDBJ databases">
        <title>Genomic Encyclopedia of Archaeal and Bacterial Type Strains, Phase II (KMG-II): from individual species to whole genera.</title>
        <authorList>
            <person name="Goeker M."/>
        </authorList>
    </citation>
    <scope>NUCLEOTIDE SEQUENCE [LARGE SCALE GENOMIC DNA]</scope>
    <source>
        <strain evidence="12 13">DSM 16809</strain>
    </source>
</reference>
<evidence type="ECO:0000313" key="13">
    <source>
        <dbReference type="Proteomes" id="UP000239002"/>
    </source>
</evidence>
<keyword evidence="6 9" id="KW-0227">DNA damage</keyword>
<dbReference type="SUPFAM" id="SSF46767">
    <property type="entry name" value="Methylated DNA-protein cysteine methyltransferase, C-terminal domain"/>
    <property type="match status" value="1"/>
</dbReference>
<keyword evidence="3 9" id="KW-0963">Cytoplasm</keyword>
<evidence type="ECO:0000256" key="9">
    <source>
        <dbReference type="HAMAP-Rule" id="MF_00772"/>
    </source>
</evidence>